<dbReference type="EMBL" id="JBHTJW010000002">
    <property type="protein sequence ID" value="MFD0930211.1"/>
    <property type="molecule type" value="Genomic_DNA"/>
</dbReference>
<gene>
    <name evidence="1" type="ORF">ACFQ1T_10540</name>
</gene>
<keyword evidence="2" id="KW-1185">Reference proteome</keyword>
<evidence type="ECO:0000313" key="2">
    <source>
        <dbReference type="Proteomes" id="UP001597106"/>
    </source>
</evidence>
<organism evidence="1 2">
    <name type="scientific">Methylophilus glucosoxydans</name>
    <dbReference type="NCBI Taxonomy" id="752553"/>
    <lineage>
        <taxon>Bacteria</taxon>
        <taxon>Pseudomonadati</taxon>
        <taxon>Pseudomonadota</taxon>
        <taxon>Betaproteobacteria</taxon>
        <taxon>Nitrosomonadales</taxon>
        <taxon>Methylophilaceae</taxon>
        <taxon>Methylophilus</taxon>
    </lineage>
</organism>
<sequence>MQTQVTIAGVKQFKGQVEGTDFDHTKLILLMPFSRSRAESNIGFDSVEAVFGTSENYKQFSGRKFPLQCMADVEMSIGSGGRQVVDVLHVDLPKA</sequence>
<reference evidence="2" key="1">
    <citation type="journal article" date="2019" name="Int. J. Syst. Evol. Microbiol.">
        <title>The Global Catalogue of Microorganisms (GCM) 10K type strain sequencing project: providing services to taxonomists for standard genome sequencing and annotation.</title>
        <authorList>
            <consortium name="The Broad Institute Genomics Platform"/>
            <consortium name="The Broad Institute Genome Sequencing Center for Infectious Disease"/>
            <person name="Wu L."/>
            <person name="Ma J."/>
        </authorList>
    </citation>
    <scope>NUCLEOTIDE SEQUENCE [LARGE SCALE GENOMIC DNA]</scope>
    <source>
        <strain evidence="2">CCUG 59685</strain>
    </source>
</reference>
<evidence type="ECO:0000313" key="1">
    <source>
        <dbReference type="EMBL" id="MFD0930211.1"/>
    </source>
</evidence>
<dbReference type="RefSeq" id="WP_379076330.1">
    <property type="nucleotide sequence ID" value="NZ_JBHTJW010000002.1"/>
</dbReference>
<name>A0ABW3GHY8_9PROT</name>
<protein>
    <submittedName>
        <fullName evidence="1">Uncharacterized protein</fullName>
    </submittedName>
</protein>
<proteinExistence type="predicted"/>
<accession>A0ABW3GHY8</accession>
<dbReference type="Proteomes" id="UP001597106">
    <property type="component" value="Unassembled WGS sequence"/>
</dbReference>
<comment type="caution">
    <text evidence="1">The sequence shown here is derived from an EMBL/GenBank/DDBJ whole genome shotgun (WGS) entry which is preliminary data.</text>
</comment>